<dbReference type="InterPro" id="IPR036866">
    <property type="entry name" value="RibonucZ/Hydroxyglut_hydro"/>
</dbReference>
<sequence>MSGQGQDEWKRRHGNIDVYTVKALQDNYVFILHEWKNNKVAVVDPGEAKPVSDKLQALGLPLDCILTTHHHWDHTDGNLALKSQFDCKVYGFGGDKGRIPGITDELREGSQLEFGGEPVEIFQTDGHTVGHICFYFPQSKMAFVGDTLFVMGCGRLFEGTPKQMHESLQKLAANLPENTTVYCAHEYTMSNAKFAVTVDSSNEDLRERYREIESLRAQDRKTVPTTMEMELKTNPFLRCGDPDLKSCIGMESEQDEGKVFARVRELKDNF</sequence>
<evidence type="ECO:0000313" key="12">
    <source>
        <dbReference type="Proteomes" id="UP000316726"/>
    </source>
</evidence>
<dbReference type="Pfam" id="PF16123">
    <property type="entry name" value="HAGH_C"/>
    <property type="match status" value="1"/>
</dbReference>
<comment type="catalytic activity">
    <reaction evidence="1">
        <text>an S-(2-hydroxyacyl)glutathione + H2O = a 2-hydroxy carboxylate + glutathione + H(+)</text>
        <dbReference type="Rhea" id="RHEA:21864"/>
        <dbReference type="ChEBI" id="CHEBI:15377"/>
        <dbReference type="ChEBI" id="CHEBI:15378"/>
        <dbReference type="ChEBI" id="CHEBI:57925"/>
        <dbReference type="ChEBI" id="CHEBI:58896"/>
        <dbReference type="ChEBI" id="CHEBI:71261"/>
        <dbReference type="EC" id="3.1.2.6"/>
    </reaction>
</comment>
<comment type="cofactor">
    <cofactor evidence="2">
        <name>Zn(2+)</name>
        <dbReference type="ChEBI" id="CHEBI:29105"/>
    </cofactor>
</comment>
<dbReference type="InterPro" id="IPR001279">
    <property type="entry name" value="Metallo-B-lactamas"/>
</dbReference>
<keyword evidence="6" id="KW-0479">Metal-binding</keyword>
<dbReference type="InterPro" id="IPR035680">
    <property type="entry name" value="Clx_II_MBL"/>
</dbReference>
<dbReference type="SMART" id="SM00849">
    <property type="entry name" value="Lactamase_B"/>
    <property type="match status" value="1"/>
</dbReference>
<evidence type="ECO:0000256" key="3">
    <source>
        <dbReference type="ARBA" id="ARBA00004963"/>
    </source>
</evidence>
<dbReference type="PIRSF" id="PIRSF005457">
    <property type="entry name" value="Glx"/>
    <property type="match status" value="1"/>
</dbReference>
<dbReference type="EMBL" id="CP031039">
    <property type="protein sequence ID" value="QDZ21951.1"/>
    <property type="molecule type" value="Genomic_DNA"/>
</dbReference>
<dbReference type="GO" id="GO:0004416">
    <property type="term" value="F:hydroxyacylglutathione hydrolase activity"/>
    <property type="evidence" value="ECO:0007669"/>
    <property type="project" value="UniProtKB-EC"/>
</dbReference>
<organism evidence="11 12">
    <name type="scientific">Chloropicon primus</name>
    <dbReference type="NCBI Taxonomy" id="1764295"/>
    <lineage>
        <taxon>Eukaryota</taxon>
        <taxon>Viridiplantae</taxon>
        <taxon>Chlorophyta</taxon>
        <taxon>Chloropicophyceae</taxon>
        <taxon>Chloropicales</taxon>
        <taxon>Chloropicaceae</taxon>
        <taxon>Chloropicon</taxon>
    </lineage>
</organism>
<reference evidence="11 12" key="1">
    <citation type="submission" date="2018-07" db="EMBL/GenBank/DDBJ databases">
        <title>The complete nuclear genome of the prasinophyte Chloropicon primus (CCMP1205).</title>
        <authorList>
            <person name="Pombert J.-F."/>
            <person name="Otis C."/>
            <person name="Turmel M."/>
            <person name="Lemieux C."/>
        </authorList>
    </citation>
    <scope>NUCLEOTIDE SEQUENCE [LARGE SCALE GENOMIC DNA]</scope>
    <source>
        <strain evidence="11 12">CCMP1205</strain>
    </source>
</reference>
<dbReference type="GO" id="GO:0019243">
    <property type="term" value="P:methylglyoxal catabolic process to D-lactate via S-lactoyl-glutathione"/>
    <property type="evidence" value="ECO:0007669"/>
    <property type="project" value="InterPro"/>
</dbReference>
<evidence type="ECO:0000256" key="4">
    <source>
        <dbReference type="ARBA" id="ARBA00006759"/>
    </source>
</evidence>
<name>A0A5B8MNR3_9CHLO</name>
<evidence type="ECO:0000256" key="2">
    <source>
        <dbReference type="ARBA" id="ARBA00001947"/>
    </source>
</evidence>
<dbReference type="PANTHER" id="PTHR43705">
    <property type="entry name" value="HYDROXYACYLGLUTATHIONE HYDROLASE"/>
    <property type="match status" value="1"/>
</dbReference>
<dbReference type="OrthoDB" id="515692at2759"/>
<evidence type="ECO:0000256" key="7">
    <source>
        <dbReference type="ARBA" id="ARBA00022801"/>
    </source>
</evidence>
<dbReference type="PANTHER" id="PTHR43705:SF1">
    <property type="entry name" value="HYDROXYACYLGLUTATHIONE HYDROLASE GLOB"/>
    <property type="match status" value="1"/>
</dbReference>
<keyword evidence="8" id="KW-0862">Zinc</keyword>
<dbReference type="SUPFAM" id="SSF56281">
    <property type="entry name" value="Metallo-hydrolase/oxidoreductase"/>
    <property type="match status" value="1"/>
</dbReference>
<accession>A0A5B8MNR3</accession>
<gene>
    <name evidence="11" type="ORF">A3770_06p44690</name>
</gene>
<evidence type="ECO:0000256" key="5">
    <source>
        <dbReference type="ARBA" id="ARBA00011917"/>
    </source>
</evidence>
<evidence type="ECO:0000256" key="9">
    <source>
        <dbReference type="ARBA" id="ARBA00031044"/>
    </source>
</evidence>
<dbReference type="InterPro" id="IPR032282">
    <property type="entry name" value="HAGH_C"/>
</dbReference>
<dbReference type="NCBIfam" id="TIGR03413">
    <property type="entry name" value="GSH_gloB"/>
    <property type="match status" value="1"/>
</dbReference>
<evidence type="ECO:0000256" key="6">
    <source>
        <dbReference type="ARBA" id="ARBA00022723"/>
    </source>
</evidence>
<dbReference type="InterPro" id="IPR017782">
    <property type="entry name" value="Hydroxyacylglutathione_Hdrlase"/>
</dbReference>
<keyword evidence="7 11" id="KW-0378">Hydrolase</keyword>
<dbReference type="Gene3D" id="3.60.15.10">
    <property type="entry name" value="Ribonuclease Z/Hydroxyacylglutathione hydrolase-like"/>
    <property type="match status" value="1"/>
</dbReference>
<dbReference type="STRING" id="1764295.A0A5B8MNR3"/>
<comment type="pathway">
    <text evidence="3">Secondary metabolite metabolism; methylglyoxal degradation; (R)-lactate from methylglyoxal: step 2/2.</text>
</comment>
<feature type="domain" description="Metallo-beta-lactamase" evidence="10">
    <location>
        <begin position="26"/>
        <end position="185"/>
    </location>
</feature>
<comment type="similarity">
    <text evidence="4">Belongs to the metallo-beta-lactamase superfamily. Glyoxalase II family.</text>
</comment>
<evidence type="ECO:0000313" key="11">
    <source>
        <dbReference type="EMBL" id="QDZ21951.1"/>
    </source>
</evidence>
<dbReference type="CDD" id="cd07723">
    <property type="entry name" value="hydroxyacylglutathione_hydrolase_MBL-fold"/>
    <property type="match status" value="1"/>
</dbReference>
<evidence type="ECO:0000256" key="8">
    <source>
        <dbReference type="ARBA" id="ARBA00022833"/>
    </source>
</evidence>
<evidence type="ECO:0000256" key="1">
    <source>
        <dbReference type="ARBA" id="ARBA00001623"/>
    </source>
</evidence>
<dbReference type="AlphaFoldDB" id="A0A5B8MNR3"/>
<evidence type="ECO:0000259" key="10">
    <source>
        <dbReference type="SMART" id="SM00849"/>
    </source>
</evidence>
<dbReference type="EC" id="3.1.2.6" evidence="5"/>
<keyword evidence="12" id="KW-1185">Reference proteome</keyword>
<proteinExistence type="inferred from homology"/>
<dbReference type="Pfam" id="PF00753">
    <property type="entry name" value="Lactamase_B"/>
    <property type="match status" value="1"/>
</dbReference>
<dbReference type="GO" id="GO:0046872">
    <property type="term" value="F:metal ion binding"/>
    <property type="evidence" value="ECO:0007669"/>
    <property type="project" value="UniProtKB-KW"/>
</dbReference>
<dbReference type="HAMAP" id="MF_01374">
    <property type="entry name" value="Glyoxalase_2"/>
    <property type="match status" value="1"/>
</dbReference>
<dbReference type="Proteomes" id="UP000316726">
    <property type="component" value="Chromosome 6"/>
</dbReference>
<dbReference type="InterPro" id="IPR050110">
    <property type="entry name" value="Glyoxalase_II_hydrolase"/>
</dbReference>
<protein>
    <recommendedName>
        <fullName evidence="5">hydroxyacylglutathione hydrolase</fullName>
        <ecNumber evidence="5">3.1.2.6</ecNumber>
    </recommendedName>
    <alternativeName>
        <fullName evidence="9">Glyoxalase II</fullName>
    </alternativeName>
</protein>